<dbReference type="OrthoDB" id="5191452at2"/>
<comment type="caution">
    <text evidence="3">The sequence shown here is derived from an EMBL/GenBank/DDBJ whole genome shotgun (WGS) entry which is preliminary data.</text>
</comment>
<dbReference type="eggNOG" id="ENOG50331K6">
    <property type="taxonomic scope" value="Bacteria"/>
</dbReference>
<proteinExistence type="predicted"/>
<feature type="domain" description="Low molecular weight protein antigen 6 PH" evidence="2">
    <location>
        <begin position="69"/>
        <end position="139"/>
    </location>
</feature>
<evidence type="ECO:0000256" key="1">
    <source>
        <dbReference type="SAM" id="Phobius"/>
    </source>
</evidence>
<protein>
    <recommendedName>
        <fullName evidence="2">Low molecular weight protein antigen 6 PH domain-containing protein</fullName>
    </recommendedName>
</protein>
<evidence type="ECO:0000313" key="3">
    <source>
        <dbReference type="EMBL" id="EFV12156.1"/>
    </source>
</evidence>
<dbReference type="RefSeq" id="WP_007471613.1">
    <property type="nucleotide sequence ID" value="NZ_KI391953.1"/>
</dbReference>
<dbReference type="InterPro" id="IPR019692">
    <property type="entry name" value="CFP-6_PH"/>
</dbReference>
<accession>E5XTY7</accession>
<gene>
    <name evidence="3" type="ORF">HMPREF9336_02959</name>
</gene>
<keyword evidence="1" id="KW-0472">Membrane</keyword>
<evidence type="ECO:0000259" key="2">
    <source>
        <dbReference type="Pfam" id="PF10756"/>
    </source>
</evidence>
<reference evidence="3 4" key="1">
    <citation type="journal article" date="2011" name="Stand. Genomic Sci.">
        <title>High quality draft genome sequence of Segniliparus rugosus CDC 945(T)= (ATCC BAA-974(T)).</title>
        <authorList>
            <person name="Earl A.M."/>
            <person name="Desjardins C.A."/>
            <person name="Fitzgerald M.G."/>
            <person name="Arachchi H.M."/>
            <person name="Zeng Q."/>
            <person name="Mehta T."/>
            <person name="Griggs A."/>
            <person name="Birren B.W."/>
            <person name="Toney N.C."/>
            <person name="Carr J."/>
            <person name="Posey J."/>
            <person name="Butler W.R."/>
        </authorList>
    </citation>
    <scope>NUCLEOTIDE SEQUENCE [LARGE SCALE GENOMIC DNA]</scope>
    <source>
        <strain evidence="4">ATCC BAA-974 / DSM 45345 / CCUG 50838 / CIP 108380 / JCM 13579 / CDC 945</strain>
    </source>
</reference>
<dbReference type="HOGENOM" id="CLU_110740_1_0_11"/>
<keyword evidence="4" id="KW-1185">Reference proteome</keyword>
<evidence type="ECO:0000313" key="4">
    <source>
        <dbReference type="Proteomes" id="UP000004816"/>
    </source>
</evidence>
<dbReference type="Pfam" id="PF10756">
    <property type="entry name" value="bPH_6"/>
    <property type="match status" value="1"/>
</dbReference>
<organism evidence="3 4">
    <name type="scientific">Segniliparus rugosus (strain ATCC BAA-974 / DSM 45345 / CCUG 50838 / CIP 108380 / JCM 13579 / CDC 945)</name>
    <dbReference type="NCBI Taxonomy" id="679197"/>
    <lineage>
        <taxon>Bacteria</taxon>
        <taxon>Bacillati</taxon>
        <taxon>Actinomycetota</taxon>
        <taxon>Actinomycetes</taxon>
        <taxon>Mycobacteriales</taxon>
        <taxon>Segniliparaceae</taxon>
        <taxon>Segniliparus</taxon>
    </lineage>
</organism>
<feature type="transmembrane region" description="Helical" evidence="1">
    <location>
        <begin position="16"/>
        <end position="39"/>
    </location>
</feature>
<dbReference type="Proteomes" id="UP000004816">
    <property type="component" value="Unassembled WGS sequence"/>
</dbReference>
<feature type="transmembrane region" description="Helical" evidence="1">
    <location>
        <begin position="51"/>
        <end position="68"/>
    </location>
</feature>
<dbReference type="EMBL" id="ACZI02000001">
    <property type="protein sequence ID" value="EFV12156.1"/>
    <property type="molecule type" value="Genomic_DNA"/>
</dbReference>
<keyword evidence="1" id="KW-0812">Transmembrane</keyword>
<dbReference type="STRING" id="679197.HMPREF9336_02959"/>
<sequence length="150" mass="16566">MSEVSPLVIRPRKMRWYAWGAAVALLAIHTTVGVLLRIAETGVYFRISDQVAMILLGLIFAGLALLFTRPRVRVLGEGLGVRNLFAEKLVPWDQVVSISFPESSPWARVDIPDDEFVPIMAISAMDGQHAVDSIRALRAQVDERIGSPSQ</sequence>
<keyword evidence="1" id="KW-1133">Transmembrane helix</keyword>
<name>E5XTY7_SEGRC</name>
<dbReference type="AlphaFoldDB" id="E5XTY7"/>